<organism evidence="8 9">
    <name type="scientific">[Actinomadura] parvosata subsp. kistnae</name>
    <dbReference type="NCBI Taxonomy" id="1909395"/>
    <lineage>
        <taxon>Bacteria</taxon>
        <taxon>Bacillati</taxon>
        <taxon>Actinomycetota</taxon>
        <taxon>Actinomycetes</taxon>
        <taxon>Streptosporangiales</taxon>
        <taxon>Streptosporangiaceae</taxon>
        <taxon>Nonomuraea</taxon>
    </lineage>
</organism>
<dbReference type="OrthoDB" id="5241784at2"/>
<dbReference type="CDD" id="cd16917">
    <property type="entry name" value="HATPase_UhpB-NarQ-NarX-like"/>
    <property type="match status" value="1"/>
</dbReference>
<feature type="transmembrane region" description="Helical" evidence="5">
    <location>
        <begin position="31"/>
        <end position="54"/>
    </location>
</feature>
<keyword evidence="5" id="KW-1133">Transmembrane helix</keyword>
<evidence type="ECO:0000256" key="1">
    <source>
        <dbReference type="ARBA" id="ARBA00022679"/>
    </source>
</evidence>
<evidence type="ECO:0000256" key="4">
    <source>
        <dbReference type="SAM" id="MobiDB-lite"/>
    </source>
</evidence>
<feature type="domain" description="Signal transduction histidine kinase subgroup 3 dimerisation and phosphoacceptor" evidence="7">
    <location>
        <begin position="190"/>
        <end position="256"/>
    </location>
</feature>
<proteinExistence type="predicted"/>
<dbReference type="InterPro" id="IPR036890">
    <property type="entry name" value="HATPase_C_sf"/>
</dbReference>
<reference evidence="9" key="1">
    <citation type="journal article" date="2017" name="Med. Chem. Commun.">
        <title>Nonomuraea sp. ATCC 55076 harbours the largest actinomycete chromosome to date and the kistamicin biosynthetic gene cluster.</title>
        <authorList>
            <person name="Nazari B."/>
            <person name="Forneris C.C."/>
            <person name="Gibson M.I."/>
            <person name="Moon K."/>
            <person name="Schramma K.R."/>
            <person name="Seyedsayamdost M.R."/>
        </authorList>
    </citation>
    <scope>NUCLEOTIDE SEQUENCE [LARGE SCALE GENOMIC DNA]</scope>
    <source>
        <strain evidence="9">ATCC 55076</strain>
    </source>
</reference>
<dbReference type="KEGG" id="noa:BKM31_07125"/>
<dbReference type="SUPFAM" id="SSF55874">
    <property type="entry name" value="ATPase domain of HSP90 chaperone/DNA topoisomerase II/histidine kinase"/>
    <property type="match status" value="1"/>
</dbReference>
<keyword evidence="2" id="KW-0418">Kinase</keyword>
<keyword evidence="3" id="KW-0902">Two-component regulatory system</keyword>
<dbReference type="Pfam" id="PF07730">
    <property type="entry name" value="HisKA_3"/>
    <property type="match status" value="1"/>
</dbReference>
<dbReference type="PANTHER" id="PTHR24421:SF63">
    <property type="entry name" value="SENSOR HISTIDINE KINASE DESK"/>
    <property type="match status" value="1"/>
</dbReference>
<feature type="transmembrane region" description="Helical" evidence="5">
    <location>
        <begin position="89"/>
        <end position="109"/>
    </location>
</feature>
<keyword evidence="5" id="KW-0472">Membrane</keyword>
<dbReference type="InterPro" id="IPR011712">
    <property type="entry name" value="Sig_transdc_His_kin_sub3_dim/P"/>
</dbReference>
<dbReference type="GO" id="GO:0000155">
    <property type="term" value="F:phosphorelay sensor kinase activity"/>
    <property type="evidence" value="ECO:0007669"/>
    <property type="project" value="InterPro"/>
</dbReference>
<evidence type="ECO:0000256" key="2">
    <source>
        <dbReference type="ARBA" id="ARBA00022777"/>
    </source>
</evidence>
<dbReference type="STRING" id="1909395.BKM31_07125"/>
<gene>
    <name evidence="8" type="ORF">BKM31_07125</name>
</gene>
<sequence length="385" mass="41286">MPSLKWRSPRRAPLAGGSGVRSRPARRLRMLGAAFDVRSLLMLAAIAWALIYHLTSQAALWSRVLAVPWALAVVALAGLVKVRPGRARYLWLVAACLGLEAWAGWHWIVVSTWATRQAGWELRTRDMGAISGAAVALALLHGADPGAAVVLGGFVLLPGVFARQSRRTADLIDELQETRRELARLAVVEERNRIARDLHDLVGHSLSVVAVKTELARRLVPRDPERAGAELADIDTVVRRALAEVRQAVTNYRQPALAAEVAGAVSAARSAGIACTVSLPDDWHLPVPVEGLLAWTVREGVTNVLRHSRARSCSITVELAPRRAAVEICDDGVGTGDDERPEAAVSGNGLTGLSERASALRGEISVGRRPEGGFRLSVAVPLDPS</sequence>
<feature type="transmembrane region" description="Helical" evidence="5">
    <location>
        <begin position="129"/>
        <end position="157"/>
    </location>
</feature>
<accession>A0A1U9ZTK6</accession>
<dbReference type="Proteomes" id="UP000190797">
    <property type="component" value="Chromosome"/>
</dbReference>
<feature type="domain" description="Histidine kinase/HSP90-like ATPase" evidence="6">
    <location>
        <begin position="294"/>
        <end position="383"/>
    </location>
</feature>
<keyword evidence="9" id="KW-1185">Reference proteome</keyword>
<evidence type="ECO:0000256" key="5">
    <source>
        <dbReference type="SAM" id="Phobius"/>
    </source>
</evidence>
<evidence type="ECO:0000256" key="3">
    <source>
        <dbReference type="ARBA" id="ARBA00023012"/>
    </source>
</evidence>
<name>A0A1U9ZTK6_9ACTN</name>
<evidence type="ECO:0000313" key="8">
    <source>
        <dbReference type="EMBL" id="AQZ61285.1"/>
    </source>
</evidence>
<feature type="transmembrane region" description="Helical" evidence="5">
    <location>
        <begin position="60"/>
        <end position="82"/>
    </location>
</feature>
<evidence type="ECO:0000259" key="6">
    <source>
        <dbReference type="Pfam" id="PF02518"/>
    </source>
</evidence>
<evidence type="ECO:0000259" key="7">
    <source>
        <dbReference type="Pfam" id="PF07730"/>
    </source>
</evidence>
<feature type="region of interest" description="Disordered" evidence="4">
    <location>
        <begin position="1"/>
        <end position="21"/>
    </location>
</feature>
<dbReference type="InterPro" id="IPR050482">
    <property type="entry name" value="Sensor_HK_TwoCompSys"/>
</dbReference>
<dbReference type="InterPro" id="IPR003594">
    <property type="entry name" value="HATPase_dom"/>
</dbReference>
<dbReference type="Gene3D" id="1.20.5.1930">
    <property type="match status" value="1"/>
</dbReference>
<dbReference type="Pfam" id="PF02518">
    <property type="entry name" value="HATPase_c"/>
    <property type="match status" value="1"/>
</dbReference>
<dbReference type="PANTHER" id="PTHR24421">
    <property type="entry name" value="NITRATE/NITRITE SENSOR PROTEIN NARX-RELATED"/>
    <property type="match status" value="1"/>
</dbReference>
<dbReference type="GO" id="GO:0016020">
    <property type="term" value="C:membrane"/>
    <property type="evidence" value="ECO:0007669"/>
    <property type="project" value="InterPro"/>
</dbReference>
<dbReference type="GO" id="GO:0046983">
    <property type="term" value="F:protein dimerization activity"/>
    <property type="evidence" value="ECO:0007669"/>
    <property type="project" value="InterPro"/>
</dbReference>
<dbReference type="EMBL" id="CP017717">
    <property type="protein sequence ID" value="AQZ61285.1"/>
    <property type="molecule type" value="Genomic_DNA"/>
</dbReference>
<dbReference type="AlphaFoldDB" id="A0A1U9ZTK6"/>
<evidence type="ECO:0000313" key="9">
    <source>
        <dbReference type="Proteomes" id="UP000190797"/>
    </source>
</evidence>
<protein>
    <submittedName>
        <fullName evidence="8">Uncharacterized protein</fullName>
    </submittedName>
</protein>
<keyword evidence="1" id="KW-0808">Transferase</keyword>
<keyword evidence="5" id="KW-0812">Transmembrane</keyword>
<dbReference type="Gene3D" id="3.30.565.10">
    <property type="entry name" value="Histidine kinase-like ATPase, C-terminal domain"/>
    <property type="match status" value="1"/>
</dbReference>